<evidence type="ECO:0000256" key="2">
    <source>
        <dbReference type="ARBA" id="ARBA00022448"/>
    </source>
</evidence>
<dbReference type="Gene3D" id="1.10.3720.10">
    <property type="entry name" value="MetI-like"/>
    <property type="match status" value="1"/>
</dbReference>
<dbReference type="RefSeq" id="WP_344612201.1">
    <property type="nucleotide sequence ID" value="NZ_BAAARV010000019.1"/>
</dbReference>
<reference evidence="10" key="1">
    <citation type="journal article" date="2019" name="Int. J. Syst. Evol. Microbiol.">
        <title>The Global Catalogue of Microorganisms (GCM) 10K type strain sequencing project: providing services to taxonomists for standard genome sequencing and annotation.</title>
        <authorList>
            <consortium name="The Broad Institute Genomics Platform"/>
            <consortium name="The Broad Institute Genome Sequencing Center for Infectious Disease"/>
            <person name="Wu L."/>
            <person name="Ma J."/>
        </authorList>
    </citation>
    <scope>NUCLEOTIDE SEQUENCE [LARGE SCALE GENOMIC DNA]</scope>
    <source>
        <strain evidence="10">JCM 3272</strain>
    </source>
</reference>
<evidence type="ECO:0000256" key="5">
    <source>
        <dbReference type="ARBA" id="ARBA00022989"/>
    </source>
</evidence>
<feature type="domain" description="ABC transmembrane type-1" evidence="8">
    <location>
        <begin position="48"/>
        <end position="259"/>
    </location>
</feature>
<dbReference type="CDD" id="cd06261">
    <property type="entry name" value="TM_PBP2"/>
    <property type="match status" value="1"/>
</dbReference>
<evidence type="ECO:0000313" key="9">
    <source>
        <dbReference type="EMBL" id="GAA2339680.1"/>
    </source>
</evidence>
<gene>
    <name evidence="9" type="ORF">GCM10010170_021990</name>
</gene>
<comment type="subcellular location">
    <subcellularLocation>
        <location evidence="1 7">Cell membrane</location>
        <topology evidence="1 7">Multi-pass membrane protein</topology>
    </subcellularLocation>
</comment>
<comment type="caution">
    <text evidence="9">The sequence shown here is derived from an EMBL/GenBank/DDBJ whole genome shotgun (WGS) entry which is preliminary data.</text>
</comment>
<dbReference type="InterPro" id="IPR051393">
    <property type="entry name" value="ABC_transporter_permease"/>
</dbReference>
<protein>
    <submittedName>
        <fullName evidence="9">Sugar ABC transporter permease</fullName>
    </submittedName>
</protein>
<sequence>MPALAGLVFLRLVPSFDAVVSSFTNRLGELSMANFTYLFTDPQFLGSLKTTLLFALVINPLQIALALFLAVALTRRVPLVGIWRTLILLPIAVPQTVSAIVWGVLFRPDGPLNGLLGALGIPSVPWLVSPATALMSIIILCSWVGVGYWMTFLVAGIHEIPRSLYEASDLDGATGWKQFLHITLPGIRRPLLFVLVADTVANFLVFAPVRILTQGGPEGSTNLIMNFIFERAYTLSDTGSSAAATVVLVGIVIAVVAVQFRMLPGKD</sequence>
<evidence type="ECO:0000313" key="10">
    <source>
        <dbReference type="Proteomes" id="UP001501444"/>
    </source>
</evidence>
<dbReference type="SUPFAM" id="SSF161098">
    <property type="entry name" value="MetI-like"/>
    <property type="match status" value="1"/>
</dbReference>
<dbReference type="InterPro" id="IPR000515">
    <property type="entry name" value="MetI-like"/>
</dbReference>
<dbReference type="PANTHER" id="PTHR30193:SF37">
    <property type="entry name" value="INNER MEMBRANE ABC TRANSPORTER PERMEASE PROTEIN YCJO"/>
    <property type="match status" value="1"/>
</dbReference>
<dbReference type="PANTHER" id="PTHR30193">
    <property type="entry name" value="ABC TRANSPORTER PERMEASE PROTEIN"/>
    <property type="match status" value="1"/>
</dbReference>
<accession>A0ABP5SVH3</accession>
<keyword evidence="3" id="KW-1003">Cell membrane</keyword>
<dbReference type="Pfam" id="PF00528">
    <property type="entry name" value="BPD_transp_1"/>
    <property type="match status" value="1"/>
</dbReference>
<dbReference type="InterPro" id="IPR035906">
    <property type="entry name" value="MetI-like_sf"/>
</dbReference>
<evidence type="ECO:0000259" key="8">
    <source>
        <dbReference type="PROSITE" id="PS50928"/>
    </source>
</evidence>
<keyword evidence="2 7" id="KW-0813">Transport</keyword>
<keyword evidence="5 7" id="KW-1133">Transmembrane helix</keyword>
<comment type="similarity">
    <text evidence="7">Belongs to the binding-protein-dependent transport system permease family.</text>
</comment>
<keyword evidence="10" id="KW-1185">Reference proteome</keyword>
<feature type="transmembrane region" description="Helical" evidence="7">
    <location>
        <begin position="52"/>
        <end position="74"/>
    </location>
</feature>
<keyword evidence="6 7" id="KW-0472">Membrane</keyword>
<organism evidence="9 10">
    <name type="scientific">Dactylosporangium salmoneum</name>
    <dbReference type="NCBI Taxonomy" id="53361"/>
    <lineage>
        <taxon>Bacteria</taxon>
        <taxon>Bacillati</taxon>
        <taxon>Actinomycetota</taxon>
        <taxon>Actinomycetes</taxon>
        <taxon>Micromonosporales</taxon>
        <taxon>Micromonosporaceae</taxon>
        <taxon>Dactylosporangium</taxon>
    </lineage>
</organism>
<evidence type="ECO:0000256" key="4">
    <source>
        <dbReference type="ARBA" id="ARBA00022692"/>
    </source>
</evidence>
<evidence type="ECO:0000256" key="6">
    <source>
        <dbReference type="ARBA" id="ARBA00023136"/>
    </source>
</evidence>
<keyword evidence="4 7" id="KW-0812">Transmembrane</keyword>
<dbReference type="EMBL" id="BAAARV010000019">
    <property type="protein sequence ID" value="GAA2339680.1"/>
    <property type="molecule type" value="Genomic_DNA"/>
</dbReference>
<feature type="transmembrane region" description="Helical" evidence="7">
    <location>
        <begin position="242"/>
        <end position="263"/>
    </location>
</feature>
<proteinExistence type="inferred from homology"/>
<feature type="transmembrane region" description="Helical" evidence="7">
    <location>
        <begin position="126"/>
        <end position="155"/>
    </location>
</feature>
<evidence type="ECO:0000256" key="1">
    <source>
        <dbReference type="ARBA" id="ARBA00004651"/>
    </source>
</evidence>
<dbReference type="PROSITE" id="PS50928">
    <property type="entry name" value="ABC_TM1"/>
    <property type="match status" value="1"/>
</dbReference>
<evidence type="ECO:0000256" key="3">
    <source>
        <dbReference type="ARBA" id="ARBA00022475"/>
    </source>
</evidence>
<feature type="transmembrane region" description="Helical" evidence="7">
    <location>
        <begin position="191"/>
        <end position="212"/>
    </location>
</feature>
<feature type="transmembrane region" description="Helical" evidence="7">
    <location>
        <begin position="86"/>
        <end position="106"/>
    </location>
</feature>
<evidence type="ECO:0000256" key="7">
    <source>
        <dbReference type="RuleBase" id="RU363032"/>
    </source>
</evidence>
<name>A0ABP5SVH3_9ACTN</name>
<dbReference type="Proteomes" id="UP001501444">
    <property type="component" value="Unassembled WGS sequence"/>
</dbReference>